<gene>
    <name evidence="1" type="ORF">SAMN05443668_101813</name>
</gene>
<evidence type="ECO:0000313" key="1">
    <source>
        <dbReference type="EMBL" id="SHM52909.1"/>
    </source>
</evidence>
<proteinExistence type="predicted"/>
<dbReference type="EMBL" id="FRCS01000001">
    <property type="protein sequence ID" value="SHM52909.1"/>
    <property type="molecule type" value="Genomic_DNA"/>
</dbReference>
<sequence>MSSFAISGSSDPRPAAYALARAASQDRAGQNAAVRQSRADEQQRVAEVAVAQQSSAVQERQAEAARQQAALVQATTGAVLNVYA</sequence>
<reference evidence="1 2" key="1">
    <citation type="submission" date="2016-11" db="EMBL/GenBank/DDBJ databases">
        <authorList>
            <person name="Jaros S."/>
            <person name="Januszkiewicz K."/>
            <person name="Wedrychowicz H."/>
        </authorList>
    </citation>
    <scope>NUCLEOTIDE SEQUENCE [LARGE SCALE GENOMIC DNA]</scope>
    <source>
        <strain evidence="1 2">DSM 46144</strain>
    </source>
</reference>
<keyword evidence="2" id="KW-1185">Reference proteome</keyword>
<accession>A0A1M7JII5</accession>
<name>A0A1M7JII5_9ACTN</name>
<evidence type="ECO:0000313" key="2">
    <source>
        <dbReference type="Proteomes" id="UP000184440"/>
    </source>
</evidence>
<organism evidence="1 2">
    <name type="scientific">Cryptosporangium aurantiacum</name>
    <dbReference type="NCBI Taxonomy" id="134849"/>
    <lineage>
        <taxon>Bacteria</taxon>
        <taxon>Bacillati</taxon>
        <taxon>Actinomycetota</taxon>
        <taxon>Actinomycetes</taxon>
        <taxon>Cryptosporangiales</taxon>
        <taxon>Cryptosporangiaceae</taxon>
        <taxon>Cryptosporangium</taxon>
    </lineage>
</organism>
<dbReference type="RefSeq" id="WP_143175014.1">
    <property type="nucleotide sequence ID" value="NZ_FRCS01000001.1"/>
</dbReference>
<protein>
    <submittedName>
        <fullName evidence="1">Uncharacterized protein</fullName>
    </submittedName>
</protein>
<dbReference type="Proteomes" id="UP000184440">
    <property type="component" value="Unassembled WGS sequence"/>
</dbReference>
<dbReference type="AlphaFoldDB" id="A0A1M7JII5"/>